<dbReference type="InterPro" id="IPR025218">
    <property type="entry name" value="DUF4426"/>
</dbReference>
<feature type="domain" description="DUF4426" evidence="1">
    <location>
        <begin position="26"/>
        <end position="146"/>
    </location>
</feature>
<dbReference type="AlphaFoldDB" id="A0A0F9UBJ0"/>
<dbReference type="Gene3D" id="2.60.40.3340">
    <property type="entry name" value="Domain of unknown function DUF4426"/>
    <property type="match status" value="1"/>
</dbReference>
<accession>A0A0F9UBJ0</accession>
<dbReference type="Pfam" id="PF14467">
    <property type="entry name" value="DUF4426"/>
    <property type="match status" value="1"/>
</dbReference>
<dbReference type="EMBL" id="LAZR01000167">
    <property type="protein sequence ID" value="KKN84737.1"/>
    <property type="molecule type" value="Genomic_DNA"/>
</dbReference>
<evidence type="ECO:0000259" key="1">
    <source>
        <dbReference type="Pfam" id="PF14467"/>
    </source>
</evidence>
<protein>
    <recommendedName>
        <fullName evidence="1">DUF4426 domain-containing protein</fullName>
    </recommendedName>
</protein>
<gene>
    <name evidence="2" type="ORF">LCGC14_0285500</name>
</gene>
<evidence type="ECO:0000313" key="2">
    <source>
        <dbReference type="EMBL" id="KKN84737.1"/>
    </source>
</evidence>
<organism evidence="2">
    <name type="scientific">marine sediment metagenome</name>
    <dbReference type="NCBI Taxonomy" id="412755"/>
    <lineage>
        <taxon>unclassified sequences</taxon>
        <taxon>metagenomes</taxon>
        <taxon>ecological metagenomes</taxon>
    </lineage>
</organism>
<reference evidence="2" key="1">
    <citation type="journal article" date="2015" name="Nature">
        <title>Complex archaea that bridge the gap between prokaryotes and eukaryotes.</title>
        <authorList>
            <person name="Spang A."/>
            <person name="Saw J.H."/>
            <person name="Jorgensen S.L."/>
            <person name="Zaremba-Niedzwiedzka K."/>
            <person name="Martijn J."/>
            <person name="Lind A.E."/>
            <person name="van Eijk R."/>
            <person name="Schleper C."/>
            <person name="Guy L."/>
            <person name="Ettema T.J."/>
        </authorList>
    </citation>
    <scope>NUCLEOTIDE SEQUENCE</scope>
</reference>
<name>A0A0F9UBJ0_9ZZZZ</name>
<sequence length="147" mass="16222">MLRTLLCAILLATSPLTLAQAVAEPQRFGDLLVYRTLFNSSFLLPEVAANTGLERGPNIGVLNILVKRDTPDGPVPVDALIGGSVKNIFEQVQPLNFIRIEEGEAVYFVANYTSTQREVLRFVVTVQAEEGAPVHTLNFQQEFHPDE</sequence>
<proteinExistence type="predicted"/>
<comment type="caution">
    <text evidence="2">The sequence shown here is derived from an EMBL/GenBank/DDBJ whole genome shotgun (WGS) entry which is preliminary data.</text>
</comment>